<dbReference type="EC" id="2.7.13.3" evidence="3"/>
<reference evidence="19" key="1">
    <citation type="submission" date="2018-07" db="EMBL/GenBank/DDBJ databases">
        <title>Genome assembly of strain Ka43.</title>
        <authorList>
            <person name="Kukolya J."/>
            <person name="Nagy I."/>
            <person name="Horvath B."/>
            <person name="Toth A."/>
        </authorList>
    </citation>
    <scope>NUCLEOTIDE SEQUENCE</scope>
    <source>
        <strain evidence="19">KB43</strain>
    </source>
</reference>
<evidence type="ECO:0000256" key="10">
    <source>
        <dbReference type="ARBA" id="ARBA00022840"/>
    </source>
</evidence>
<feature type="domain" description="Response regulatory" evidence="17">
    <location>
        <begin position="526"/>
        <end position="641"/>
    </location>
</feature>
<dbReference type="CDD" id="cd00082">
    <property type="entry name" value="HisKA"/>
    <property type="match status" value="1"/>
</dbReference>
<keyword evidence="11 15" id="KW-1133">Transmembrane helix</keyword>
<evidence type="ECO:0000256" key="5">
    <source>
        <dbReference type="ARBA" id="ARBA00022553"/>
    </source>
</evidence>
<dbReference type="Gene3D" id="1.10.287.130">
    <property type="match status" value="1"/>
</dbReference>
<keyword evidence="20" id="KW-1185">Reference proteome</keyword>
<evidence type="ECO:0000256" key="7">
    <source>
        <dbReference type="ARBA" id="ARBA00022692"/>
    </source>
</evidence>
<dbReference type="PANTHER" id="PTHR45339:SF1">
    <property type="entry name" value="HYBRID SIGNAL TRANSDUCTION HISTIDINE KINASE J"/>
    <property type="match status" value="1"/>
</dbReference>
<evidence type="ECO:0000256" key="3">
    <source>
        <dbReference type="ARBA" id="ARBA00012438"/>
    </source>
</evidence>
<evidence type="ECO:0000259" key="16">
    <source>
        <dbReference type="PROSITE" id="PS50109"/>
    </source>
</evidence>
<dbReference type="FunFam" id="1.10.287.130:FF:000003">
    <property type="entry name" value="Histidine kinase"/>
    <property type="match status" value="1"/>
</dbReference>
<dbReference type="Pfam" id="PF00512">
    <property type="entry name" value="HisKA"/>
    <property type="match status" value="1"/>
</dbReference>
<evidence type="ECO:0000313" key="20">
    <source>
        <dbReference type="Proteomes" id="UP000652567"/>
    </source>
</evidence>
<keyword evidence="12" id="KW-0902">Two-component regulatory system</keyword>
<dbReference type="InterPro" id="IPR001789">
    <property type="entry name" value="Sig_transdc_resp-reg_receiver"/>
</dbReference>
<dbReference type="GO" id="GO:0005524">
    <property type="term" value="F:ATP binding"/>
    <property type="evidence" value="ECO:0007669"/>
    <property type="project" value="UniProtKB-KW"/>
</dbReference>
<dbReference type="SMART" id="SM00387">
    <property type="entry name" value="HATPase_c"/>
    <property type="match status" value="1"/>
</dbReference>
<keyword evidence="10" id="KW-0067">ATP-binding</keyword>
<evidence type="ECO:0000256" key="9">
    <source>
        <dbReference type="ARBA" id="ARBA00022777"/>
    </source>
</evidence>
<dbReference type="AlphaFoldDB" id="A0A928V565"/>
<keyword evidence="6" id="KW-0808">Transferase</keyword>
<feature type="modified residue" description="4-aspartylphosphate" evidence="14">
    <location>
        <position position="714"/>
    </location>
</feature>
<comment type="caution">
    <text evidence="19">The sequence shown here is derived from an EMBL/GenBank/DDBJ whole genome shotgun (WGS) entry which is preliminary data.</text>
</comment>
<comment type="catalytic activity">
    <reaction evidence="1">
        <text>ATP + protein L-histidine = ADP + protein N-phospho-L-histidine.</text>
        <dbReference type="EC" id="2.7.13.3"/>
    </reaction>
</comment>
<dbReference type="InterPro" id="IPR005467">
    <property type="entry name" value="His_kinase_dom"/>
</dbReference>
<dbReference type="InterPro" id="IPR003660">
    <property type="entry name" value="HAMP_dom"/>
</dbReference>
<organism evidence="19 20">
    <name type="scientific">Cellvibrio polysaccharolyticus</name>
    <dbReference type="NCBI Taxonomy" id="2082724"/>
    <lineage>
        <taxon>Bacteria</taxon>
        <taxon>Pseudomonadati</taxon>
        <taxon>Pseudomonadota</taxon>
        <taxon>Gammaproteobacteria</taxon>
        <taxon>Cellvibrionales</taxon>
        <taxon>Cellvibrionaceae</taxon>
        <taxon>Cellvibrio</taxon>
    </lineage>
</organism>
<dbReference type="Pfam" id="PF00072">
    <property type="entry name" value="Response_reg"/>
    <property type="match status" value="1"/>
</dbReference>
<dbReference type="CDD" id="cd16922">
    <property type="entry name" value="HATPase_EvgS-ArcB-TorS-like"/>
    <property type="match status" value="1"/>
</dbReference>
<dbReference type="SUPFAM" id="SSF47384">
    <property type="entry name" value="Homodimeric domain of signal transducing histidine kinase"/>
    <property type="match status" value="1"/>
</dbReference>
<evidence type="ECO:0000256" key="6">
    <source>
        <dbReference type="ARBA" id="ARBA00022679"/>
    </source>
</evidence>
<keyword evidence="7 15" id="KW-0812">Transmembrane</keyword>
<dbReference type="RefSeq" id="WP_193912001.1">
    <property type="nucleotide sequence ID" value="NZ_PRDL01000001.1"/>
</dbReference>
<evidence type="ECO:0000256" key="13">
    <source>
        <dbReference type="ARBA" id="ARBA00023136"/>
    </source>
</evidence>
<evidence type="ECO:0000259" key="18">
    <source>
        <dbReference type="PROSITE" id="PS50885"/>
    </source>
</evidence>
<keyword evidence="13 15" id="KW-0472">Membrane</keyword>
<dbReference type="PROSITE" id="PS50885">
    <property type="entry name" value="HAMP"/>
    <property type="match status" value="1"/>
</dbReference>
<dbReference type="Gene3D" id="3.40.50.2300">
    <property type="match status" value="1"/>
</dbReference>
<dbReference type="PRINTS" id="PR00344">
    <property type="entry name" value="BCTRLSENSOR"/>
</dbReference>
<evidence type="ECO:0000313" key="19">
    <source>
        <dbReference type="EMBL" id="MBE8718988.1"/>
    </source>
</evidence>
<dbReference type="CDD" id="cd17546">
    <property type="entry name" value="REC_hyHK_CKI1_RcsC-like"/>
    <property type="match status" value="1"/>
</dbReference>
<sequence>MVSISSYFKDNPIAARLLGLIILSSSVITLIAILFQLYTSYHDDVGSLEKRLDQVRNSSLASITKSLWGFDQEQLDIQIESLLDVDDVIQVQVNWQDWNNTAQIRSASTGRYSADDIEKRPGRFLVRQYPLIYEDSSTTPQVLGSLVITASLESIYDKLRERAIFIAAVQTAKTLLISFFILWLVYTLLTRHMKSIAWYTRQLHLQNLDTPLKLRRIKIDPTSDELDNVVDAINHMRETLLEDIEQRQTMELALRSEKQERLETRRQQQAAEESSRAKSQFLATMSHEIRTPMNGVIGMLEMLRDTPLNEQQQHYVDVIYRSGENLLTIINDILDYSKIEAGKLQLEQVEFNLEELLRDCLQLFGATASKQKLDFFGGLWPTTPIYLQGDPTRLRQIIINLLGNAFKFTRQGFISLQVKPLRQTSDDVVLEFLIADSGIGIDAKAMETIFESFHQADASTTRKYGGTGLGLAICKSLSALMEGDINVTSTPENGSTFRLTARFNKNTRSGSTATGTVPVNALAGKQLLVLDTHPPLQNFFQEHARLRHIHLQQTTDIAQALGYLKDITVTPNCVVIQDSFCADENIVDALETILQRSPGIILMLLSDHDNELTPRAATLFHRQLRKPLFFSTLEQAWYAMITPNPHPVAIHEPEDVSVPAALRVLVAEDNTVNRMVITGLLQKLNIQPLVVHNGLQALEAVQAAPQPFDLILMDCEMPEMDGFDATRHIRKHEQQLGLPAQPIMALTAHAMVEHRDAIFGCGMDDCLSKPVTLHALRSAIQRIHPGRRSTP</sequence>
<dbReference type="FunFam" id="3.30.565.10:FF:000010">
    <property type="entry name" value="Sensor histidine kinase RcsC"/>
    <property type="match status" value="1"/>
</dbReference>
<dbReference type="Proteomes" id="UP000652567">
    <property type="component" value="Unassembled WGS sequence"/>
</dbReference>
<evidence type="ECO:0000256" key="14">
    <source>
        <dbReference type="PROSITE-ProRule" id="PRU00169"/>
    </source>
</evidence>
<accession>A0A928V565</accession>
<feature type="domain" description="HAMP" evidence="18">
    <location>
        <begin position="187"/>
        <end position="245"/>
    </location>
</feature>
<proteinExistence type="predicted"/>
<evidence type="ECO:0000256" key="12">
    <source>
        <dbReference type="ARBA" id="ARBA00023012"/>
    </source>
</evidence>
<dbReference type="GO" id="GO:0005886">
    <property type="term" value="C:plasma membrane"/>
    <property type="evidence" value="ECO:0007669"/>
    <property type="project" value="UniProtKB-SubCell"/>
</dbReference>
<protein>
    <recommendedName>
        <fullName evidence="3">histidine kinase</fullName>
        <ecNumber evidence="3">2.7.13.3</ecNumber>
    </recommendedName>
</protein>
<keyword evidence="4" id="KW-1003">Cell membrane</keyword>
<evidence type="ECO:0000256" key="11">
    <source>
        <dbReference type="ARBA" id="ARBA00022989"/>
    </source>
</evidence>
<keyword evidence="9" id="KW-0418">Kinase</keyword>
<evidence type="ECO:0000256" key="2">
    <source>
        <dbReference type="ARBA" id="ARBA00004651"/>
    </source>
</evidence>
<dbReference type="PANTHER" id="PTHR45339">
    <property type="entry name" value="HYBRID SIGNAL TRANSDUCTION HISTIDINE KINASE J"/>
    <property type="match status" value="1"/>
</dbReference>
<comment type="subcellular location">
    <subcellularLocation>
        <location evidence="2">Cell membrane</location>
        <topology evidence="2">Multi-pass membrane protein</topology>
    </subcellularLocation>
</comment>
<dbReference type="InterPro" id="IPR003594">
    <property type="entry name" value="HATPase_dom"/>
</dbReference>
<evidence type="ECO:0000259" key="17">
    <source>
        <dbReference type="PROSITE" id="PS50110"/>
    </source>
</evidence>
<dbReference type="Pfam" id="PF02518">
    <property type="entry name" value="HATPase_c"/>
    <property type="match status" value="1"/>
</dbReference>
<feature type="domain" description="Response regulatory" evidence="17">
    <location>
        <begin position="663"/>
        <end position="784"/>
    </location>
</feature>
<name>A0A928V565_9GAMM</name>
<gene>
    <name evidence="19" type="ORF">C4F51_17570</name>
</gene>
<dbReference type="Pfam" id="PF17149">
    <property type="entry name" value="CHASE5"/>
    <property type="match status" value="1"/>
</dbReference>
<feature type="transmembrane region" description="Helical" evidence="15">
    <location>
        <begin position="163"/>
        <end position="186"/>
    </location>
</feature>
<dbReference type="SMART" id="SM00448">
    <property type="entry name" value="REC"/>
    <property type="match status" value="1"/>
</dbReference>
<dbReference type="InterPro" id="IPR036890">
    <property type="entry name" value="HATPase_C_sf"/>
</dbReference>
<dbReference type="PROSITE" id="PS50110">
    <property type="entry name" value="RESPONSE_REGULATORY"/>
    <property type="match status" value="2"/>
</dbReference>
<dbReference type="SUPFAM" id="SSF52172">
    <property type="entry name" value="CheY-like"/>
    <property type="match status" value="2"/>
</dbReference>
<dbReference type="InterPro" id="IPR036097">
    <property type="entry name" value="HisK_dim/P_sf"/>
</dbReference>
<dbReference type="PROSITE" id="PS50109">
    <property type="entry name" value="HIS_KIN"/>
    <property type="match status" value="1"/>
</dbReference>
<dbReference type="InterPro" id="IPR003661">
    <property type="entry name" value="HisK_dim/P_dom"/>
</dbReference>
<dbReference type="InterPro" id="IPR033414">
    <property type="entry name" value="Sensor_dom"/>
</dbReference>
<keyword evidence="5 14" id="KW-0597">Phosphoprotein</keyword>
<comment type="caution">
    <text evidence="14">Lacks conserved residue(s) required for the propagation of feature annotation.</text>
</comment>
<feature type="domain" description="Histidine kinase" evidence="16">
    <location>
        <begin position="284"/>
        <end position="505"/>
    </location>
</feature>
<dbReference type="Gene3D" id="6.10.340.10">
    <property type="match status" value="1"/>
</dbReference>
<keyword evidence="8" id="KW-0547">Nucleotide-binding</keyword>
<dbReference type="GO" id="GO:0000155">
    <property type="term" value="F:phosphorelay sensor kinase activity"/>
    <property type="evidence" value="ECO:0007669"/>
    <property type="project" value="InterPro"/>
</dbReference>
<evidence type="ECO:0000256" key="15">
    <source>
        <dbReference type="SAM" id="Phobius"/>
    </source>
</evidence>
<dbReference type="Gene3D" id="3.30.565.10">
    <property type="entry name" value="Histidine kinase-like ATPase, C-terminal domain"/>
    <property type="match status" value="1"/>
</dbReference>
<evidence type="ECO:0000256" key="4">
    <source>
        <dbReference type="ARBA" id="ARBA00022475"/>
    </source>
</evidence>
<dbReference type="EMBL" id="PRDL01000001">
    <property type="protein sequence ID" value="MBE8718988.1"/>
    <property type="molecule type" value="Genomic_DNA"/>
</dbReference>
<evidence type="ECO:0000256" key="8">
    <source>
        <dbReference type="ARBA" id="ARBA00022741"/>
    </source>
</evidence>
<feature type="transmembrane region" description="Helical" evidence="15">
    <location>
        <begin position="13"/>
        <end position="35"/>
    </location>
</feature>
<dbReference type="SUPFAM" id="SSF55874">
    <property type="entry name" value="ATPase domain of HSP90 chaperone/DNA topoisomerase II/histidine kinase"/>
    <property type="match status" value="1"/>
</dbReference>
<dbReference type="InterPro" id="IPR011006">
    <property type="entry name" value="CheY-like_superfamily"/>
</dbReference>
<dbReference type="SMART" id="SM00388">
    <property type="entry name" value="HisKA"/>
    <property type="match status" value="1"/>
</dbReference>
<evidence type="ECO:0000256" key="1">
    <source>
        <dbReference type="ARBA" id="ARBA00000085"/>
    </source>
</evidence>
<dbReference type="InterPro" id="IPR004358">
    <property type="entry name" value="Sig_transdc_His_kin-like_C"/>
</dbReference>